<dbReference type="PROSITE" id="PS50862">
    <property type="entry name" value="AA_TRNA_LIGASE_II"/>
    <property type="match status" value="1"/>
</dbReference>
<dbReference type="GO" id="GO:0005739">
    <property type="term" value="C:mitochondrion"/>
    <property type="evidence" value="ECO:0007669"/>
    <property type="project" value="TreeGrafter"/>
</dbReference>
<comment type="caution">
    <text evidence="7">The sequence shown here is derived from an EMBL/GenBank/DDBJ whole genome shotgun (WGS) entry which is preliminary data.</text>
</comment>
<name>A0A1D1VD60_RAMVA</name>
<evidence type="ECO:0000313" key="7">
    <source>
        <dbReference type="EMBL" id="GAU99584.1"/>
    </source>
</evidence>
<dbReference type="PANTHER" id="PTHR22594:SF34">
    <property type="entry name" value="ASPARAGINE--TRNA LIGASE, MITOCHONDRIAL-RELATED"/>
    <property type="match status" value="1"/>
</dbReference>
<keyword evidence="2" id="KW-0547">Nucleotide-binding</keyword>
<evidence type="ECO:0000256" key="2">
    <source>
        <dbReference type="ARBA" id="ARBA00022741"/>
    </source>
</evidence>
<evidence type="ECO:0000256" key="5">
    <source>
        <dbReference type="ARBA" id="ARBA00023146"/>
    </source>
</evidence>
<evidence type="ECO:0000256" key="1">
    <source>
        <dbReference type="ARBA" id="ARBA00022598"/>
    </source>
</evidence>
<dbReference type="GO" id="GO:0005524">
    <property type="term" value="F:ATP binding"/>
    <property type="evidence" value="ECO:0007669"/>
    <property type="project" value="UniProtKB-KW"/>
</dbReference>
<dbReference type="AlphaFoldDB" id="A0A1D1VD60"/>
<keyword evidence="5" id="KW-0030">Aminoacyl-tRNA synthetase</keyword>
<dbReference type="InterPro" id="IPR004364">
    <property type="entry name" value="Aa-tRNA-synt_II"/>
</dbReference>
<keyword evidence="4" id="KW-0648">Protein biosynthesis</keyword>
<dbReference type="STRING" id="947166.A0A1D1VD60"/>
<dbReference type="GO" id="GO:0006421">
    <property type="term" value="P:asparaginyl-tRNA aminoacylation"/>
    <property type="evidence" value="ECO:0007669"/>
    <property type="project" value="TreeGrafter"/>
</dbReference>
<gene>
    <name evidence="7" type="primary">RvY_10560</name>
    <name evidence="7" type="synonym">RvY_10560.2</name>
    <name evidence="7" type="ORF">RvY_10560-2</name>
</gene>
<feature type="domain" description="Aminoacyl-transfer RNA synthetases class-II family profile" evidence="6">
    <location>
        <begin position="1"/>
        <end position="316"/>
    </location>
</feature>
<dbReference type="Gene3D" id="3.30.930.10">
    <property type="entry name" value="Bira Bifunctional Protein, Domain 2"/>
    <property type="match status" value="1"/>
</dbReference>
<keyword evidence="1" id="KW-0436">Ligase</keyword>
<keyword evidence="8" id="KW-1185">Reference proteome</keyword>
<dbReference type="EMBL" id="BDGG01000005">
    <property type="protein sequence ID" value="GAU99584.1"/>
    <property type="molecule type" value="Genomic_DNA"/>
</dbReference>
<dbReference type="InterPro" id="IPR045864">
    <property type="entry name" value="aa-tRNA-synth_II/BPL/LPL"/>
</dbReference>
<protein>
    <recommendedName>
        <fullName evidence="6">Aminoacyl-transfer RNA synthetases class-II family profile domain-containing protein</fullName>
    </recommendedName>
</protein>
<organism evidence="7 8">
    <name type="scientific">Ramazzottius varieornatus</name>
    <name type="common">Water bear</name>
    <name type="synonym">Tardigrade</name>
    <dbReference type="NCBI Taxonomy" id="947166"/>
    <lineage>
        <taxon>Eukaryota</taxon>
        <taxon>Metazoa</taxon>
        <taxon>Ecdysozoa</taxon>
        <taxon>Tardigrada</taxon>
        <taxon>Eutardigrada</taxon>
        <taxon>Parachela</taxon>
        <taxon>Hypsibioidea</taxon>
        <taxon>Ramazzottiidae</taxon>
        <taxon>Ramazzottius</taxon>
    </lineage>
</organism>
<dbReference type="PANTHER" id="PTHR22594">
    <property type="entry name" value="ASPARTYL/LYSYL-TRNA SYNTHETASE"/>
    <property type="match status" value="1"/>
</dbReference>
<dbReference type="GO" id="GO:0004816">
    <property type="term" value="F:asparagine-tRNA ligase activity"/>
    <property type="evidence" value="ECO:0007669"/>
    <property type="project" value="TreeGrafter"/>
</dbReference>
<keyword evidence="3" id="KW-0067">ATP-binding</keyword>
<dbReference type="InterPro" id="IPR002312">
    <property type="entry name" value="Asp/Asn-tRNA-synth_IIb"/>
</dbReference>
<evidence type="ECO:0000313" key="8">
    <source>
        <dbReference type="Proteomes" id="UP000186922"/>
    </source>
</evidence>
<dbReference type="Pfam" id="PF00152">
    <property type="entry name" value="tRNA-synt_2"/>
    <property type="match status" value="1"/>
</dbReference>
<accession>A0A1D1VD60</accession>
<dbReference type="SUPFAM" id="SSF55681">
    <property type="entry name" value="Class II aaRS and biotin synthetases"/>
    <property type="match status" value="1"/>
</dbReference>
<sequence>MMRVRSAAAIAIHEFFRENEFFLVHTPVLTTNDAEGGGEAFSVTVANKEKEKNKAEEEFFGSPASLTVSGQLHLESAAYGLKRAYNFNPAFRAERQQSRRHLSEFWMVEAEMAFLDNFDGLLFWMENMLKSVTEKVLQTAAADFKYHMDHVAPKNHTALIEKMAESSFVRVPYDEAMRILEKHSMQFNTPPKKGENLHRDHEVFLVKHCGDVPVFVTEFLASCKPFYAREMTGDRSKVLAADLVVPEIGELFGGSLREHRYDVLRKKCQSAGQLETLGWYLELRKLGCPPCGGFGMGFERYVQFLLGIPSIKDAIPYPRWIDHCAL</sequence>
<proteinExistence type="predicted"/>
<dbReference type="OrthoDB" id="1931232at2759"/>
<reference evidence="7 8" key="1">
    <citation type="journal article" date="2016" name="Nat. Commun.">
        <title>Extremotolerant tardigrade genome and improved radiotolerance of human cultured cells by tardigrade-unique protein.</title>
        <authorList>
            <person name="Hashimoto T."/>
            <person name="Horikawa D.D."/>
            <person name="Saito Y."/>
            <person name="Kuwahara H."/>
            <person name="Kozuka-Hata H."/>
            <person name="Shin-I T."/>
            <person name="Minakuchi Y."/>
            <person name="Ohishi K."/>
            <person name="Motoyama A."/>
            <person name="Aizu T."/>
            <person name="Enomoto A."/>
            <person name="Kondo K."/>
            <person name="Tanaka S."/>
            <person name="Hara Y."/>
            <person name="Koshikawa S."/>
            <person name="Sagara H."/>
            <person name="Miura T."/>
            <person name="Yokobori S."/>
            <person name="Miyagawa K."/>
            <person name="Suzuki Y."/>
            <person name="Kubo T."/>
            <person name="Oyama M."/>
            <person name="Kohara Y."/>
            <person name="Fujiyama A."/>
            <person name="Arakawa K."/>
            <person name="Katayama T."/>
            <person name="Toyoda A."/>
            <person name="Kunieda T."/>
        </authorList>
    </citation>
    <scope>NUCLEOTIDE SEQUENCE [LARGE SCALE GENOMIC DNA]</scope>
    <source>
        <strain evidence="7 8">YOKOZUNA-1</strain>
    </source>
</reference>
<evidence type="ECO:0000256" key="4">
    <source>
        <dbReference type="ARBA" id="ARBA00022917"/>
    </source>
</evidence>
<dbReference type="PRINTS" id="PR01042">
    <property type="entry name" value="TRNASYNTHASP"/>
</dbReference>
<evidence type="ECO:0000259" key="6">
    <source>
        <dbReference type="PROSITE" id="PS50862"/>
    </source>
</evidence>
<dbReference type="InterPro" id="IPR006195">
    <property type="entry name" value="aa-tRNA-synth_II"/>
</dbReference>
<dbReference type="Proteomes" id="UP000186922">
    <property type="component" value="Unassembled WGS sequence"/>
</dbReference>
<evidence type="ECO:0000256" key="3">
    <source>
        <dbReference type="ARBA" id="ARBA00022840"/>
    </source>
</evidence>